<dbReference type="AlphaFoldDB" id="A0A0A9B7A9"/>
<organism evidence="1">
    <name type="scientific">Arundo donax</name>
    <name type="common">Giant reed</name>
    <name type="synonym">Donax arundinaceus</name>
    <dbReference type="NCBI Taxonomy" id="35708"/>
    <lineage>
        <taxon>Eukaryota</taxon>
        <taxon>Viridiplantae</taxon>
        <taxon>Streptophyta</taxon>
        <taxon>Embryophyta</taxon>
        <taxon>Tracheophyta</taxon>
        <taxon>Spermatophyta</taxon>
        <taxon>Magnoliopsida</taxon>
        <taxon>Liliopsida</taxon>
        <taxon>Poales</taxon>
        <taxon>Poaceae</taxon>
        <taxon>PACMAD clade</taxon>
        <taxon>Arundinoideae</taxon>
        <taxon>Arundineae</taxon>
        <taxon>Arundo</taxon>
    </lineage>
</organism>
<evidence type="ECO:0000313" key="1">
    <source>
        <dbReference type="EMBL" id="JAD59236.1"/>
    </source>
</evidence>
<reference evidence="1" key="1">
    <citation type="submission" date="2014-09" db="EMBL/GenBank/DDBJ databases">
        <authorList>
            <person name="Magalhaes I.L.F."/>
            <person name="Oliveira U."/>
            <person name="Santos F.R."/>
            <person name="Vidigal T.H.D.A."/>
            <person name="Brescovit A.D."/>
            <person name="Santos A.J."/>
        </authorList>
    </citation>
    <scope>NUCLEOTIDE SEQUENCE</scope>
    <source>
        <tissue evidence="1">Shoot tissue taken approximately 20 cm above the soil surface</tissue>
    </source>
</reference>
<proteinExistence type="predicted"/>
<reference evidence="1" key="2">
    <citation type="journal article" date="2015" name="Data Brief">
        <title>Shoot transcriptome of the giant reed, Arundo donax.</title>
        <authorList>
            <person name="Barrero R.A."/>
            <person name="Guerrero F.D."/>
            <person name="Moolhuijzen P."/>
            <person name="Goolsby J.A."/>
            <person name="Tidwell J."/>
            <person name="Bellgard S.E."/>
            <person name="Bellgard M.I."/>
        </authorList>
    </citation>
    <scope>NUCLEOTIDE SEQUENCE</scope>
    <source>
        <tissue evidence="1">Shoot tissue taken approximately 20 cm above the soil surface</tissue>
    </source>
</reference>
<sequence length="16" mass="1776">MLLSLLDMPRKISTSA</sequence>
<protein>
    <submittedName>
        <fullName evidence="1">Uncharacterized protein</fullName>
    </submittedName>
</protein>
<accession>A0A0A9B7A9</accession>
<name>A0A0A9B7A9_ARUDO</name>
<dbReference type="EMBL" id="GBRH01238659">
    <property type="protein sequence ID" value="JAD59236.1"/>
    <property type="molecule type" value="Transcribed_RNA"/>
</dbReference>